<dbReference type="InterPro" id="IPR009003">
    <property type="entry name" value="Peptidase_S1_PA"/>
</dbReference>
<protein>
    <submittedName>
        <fullName evidence="2">Uncharacterized protein</fullName>
    </submittedName>
</protein>
<dbReference type="EMBL" id="BART01011518">
    <property type="protein sequence ID" value="GAG86120.1"/>
    <property type="molecule type" value="Genomic_DNA"/>
</dbReference>
<comment type="caution">
    <text evidence="2">The sequence shown here is derived from an EMBL/GenBank/DDBJ whole genome shotgun (WGS) entry which is preliminary data.</text>
</comment>
<feature type="non-terminal residue" evidence="2">
    <location>
        <position position="296"/>
    </location>
</feature>
<dbReference type="Gene3D" id="2.20.110.10">
    <property type="entry name" value="Histone H3 K4-specific methyltransferase SET7/9 N-terminal domain"/>
    <property type="match status" value="2"/>
</dbReference>
<dbReference type="FunFam" id="2.20.110.10:FF:000002">
    <property type="entry name" value="Phosphatidylinositol 4-phosphate 5-kinase 8"/>
    <property type="match status" value="1"/>
</dbReference>
<evidence type="ECO:0000313" key="2">
    <source>
        <dbReference type="EMBL" id="GAG86120.1"/>
    </source>
</evidence>
<organism evidence="2">
    <name type="scientific">marine sediment metagenome</name>
    <dbReference type="NCBI Taxonomy" id="412755"/>
    <lineage>
        <taxon>unclassified sequences</taxon>
        <taxon>metagenomes</taxon>
        <taxon>ecological metagenomes</taxon>
    </lineage>
</organism>
<proteinExistence type="predicted"/>
<sequence>KHGSGVYTWGRGKWKGDRYEGEYRDGKFTGRGVYTWANGNRYEGEFKNNDQHGRGVFSWANGDRYEGGWASDRFDGSGVVTWQTGSQYKGIFKAGSLAGALRNAKGPAGIIGQNDRTSRIPDIYRPLLPGIGSLRIGRRYCTAFCIGPDAISTSQHCVQSKDERWHTSSLNYRYLIEHKGRVRSARIRGSTAAVRRLNFAYGLKKDRSFVRPDKLQLGERLESDWAIIRLRDKICPISLKVQAGLELSSRTALGQSKAAIISAERFAKRSSGKRWSYSGVCNFPFTALSLGSGFAA</sequence>
<feature type="non-terminal residue" evidence="2">
    <location>
        <position position="1"/>
    </location>
</feature>
<dbReference type="InterPro" id="IPR043504">
    <property type="entry name" value="Peptidase_S1_PA_chymotrypsin"/>
</dbReference>
<dbReference type="Pfam" id="PF02493">
    <property type="entry name" value="MORN"/>
    <property type="match status" value="4"/>
</dbReference>
<keyword evidence="1" id="KW-0677">Repeat</keyword>
<dbReference type="SUPFAM" id="SSF50494">
    <property type="entry name" value="Trypsin-like serine proteases"/>
    <property type="match status" value="1"/>
</dbReference>
<dbReference type="SUPFAM" id="SSF82185">
    <property type="entry name" value="Histone H3 K4-specific methyltransferase SET7/9 N-terminal domain"/>
    <property type="match status" value="1"/>
</dbReference>
<dbReference type="PANTHER" id="PTHR23084">
    <property type="entry name" value="PHOSPHATIDYLINOSITOL-4-PHOSPHATE 5-KINASE RELATED"/>
    <property type="match status" value="1"/>
</dbReference>
<reference evidence="2" key="1">
    <citation type="journal article" date="2014" name="Front. Microbiol.">
        <title>High frequency of phylogenetically diverse reductive dehalogenase-homologous genes in deep subseafloor sedimentary metagenomes.</title>
        <authorList>
            <person name="Kawai M."/>
            <person name="Futagami T."/>
            <person name="Toyoda A."/>
            <person name="Takaki Y."/>
            <person name="Nishi S."/>
            <person name="Hori S."/>
            <person name="Arai W."/>
            <person name="Tsubouchi T."/>
            <person name="Morono Y."/>
            <person name="Uchiyama I."/>
            <person name="Ito T."/>
            <person name="Fujiyama A."/>
            <person name="Inagaki F."/>
            <person name="Takami H."/>
        </authorList>
    </citation>
    <scope>NUCLEOTIDE SEQUENCE</scope>
    <source>
        <strain evidence="2">Expedition CK06-06</strain>
    </source>
</reference>
<evidence type="ECO:0000256" key="1">
    <source>
        <dbReference type="ARBA" id="ARBA00022737"/>
    </source>
</evidence>
<dbReference type="PANTHER" id="PTHR23084:SF263">
    <property type="entry name" value="MORN REPEAT-CONTAINING PROTEIN 1"/>
    <property type="match status" value="1"/>
</dbReference>
<gene>
    <name evidence="2" type="ORF">S01H4_24504</name>
</gene>
<dbReference type="AlphaFoldDB" id="X1ATS2"/>
<dbReference type="SMART" id="SM00698">
    <property type="entry name" value="MORN"/>
    <property type="match status" value="3"/>
</dbReference>
<name>X1ATS2_9ZZZZ</name>
<dbReference type="InterPro" id="IPR003409">
    <property type="entry name" value="MORN"/>
</dbReference>
<accession>X1ATS2</accession>
<dbReference type="Gene3D" id="2.40.10.10">
    <property type="entry name" value="Trypsin-like serine proteases"/>
    <property type="match status" value="2"/>
</dbReference>